<keyword evidence="5 10" id="KW-0812">Transmembrane</keyword>
<dbReference type="EMBL" id="MFHQ01000038">
    <property type="protein sequence ID" value="OGF73671.1"/>
    <property type="molecule type" value="Genomic_DNA"/>
</dbReference>
<evidence type="ECO:0000256" key="10">
    <source>
        <dbReference type="HAMAP-Rule" id="MF_01464"/>
    </source>
</evidence>
<organism evidence="12 13">
    <name type="scientific">Candidatus Giovannonibacteria bacterium RIFCSPHIGHO2_02_FULL_46_20</name>
    <dbReference type="NCBI Taxonomy" id="1798338"/>
    <lineage>
        <taxon>Bacteria</taxon>
        <taxon>Candidatus Giovannoniibacteriota</taxon>
    </lineage>
</organism>
<comment type="similarity">
    <text evidence="10">Belongs to the SecD/SecF family. SecF subfamily.</text>
</comment>
<feature type="domain" description="SSD" evidence="11">
    <location>
        <begin position="123"/>
        <end position="287"/>
    </location>
</feature>
<dbReference type="GO" id="GO:0006605">
    <property type="term" value="P:protein targeting"/>
    <property type="evidence" value="ECO:0007669"/>
    <property type="project" value="UniProtKB-UniRule"/>
</dbReference>
<dbReference type="Proteomes" id="UP000178406">
    <property type="component" value="Unassembled WGS sequence"/>
</dbReference>
<name>A0A1F5WEG2_9BACT</name>
<feature type="transmembrane region" description="Helical" evidence="10">
    <location>
        <begin position="123"/>
        <end position="142"/>
    </location>
</feature>
<evidence type="ECO:0000313" key="13">
    <source>
        <dbReference type="Proteomes" id="UP000178406"/>
    </source>
</evidence>
<evidence type="ECO:0000256" key="8">
    <source>
        <dbReference type="ARBA" id="ARBA00023010"/>
    </source>
</evidence>
<dbReference type="Pfam" id="PF07549">
    <property type="entry name" value="Sec_GG"/>
    <property type="match status" value="1"/>
</dbReference>
<sequence>MTIIGARKISYMFSGTLVALSIAALLFWGLRLGIDFTGGSLLEIEYRAERPAHQAMLDALTTAGISNILVQPTNERGILVRTRDLTEEEHQRVLAALSLLGELSEKRFDSIGPTIGRELRQKSLIALILVLAMIVLYISWAFRQVSRPMSSWKYGVAAVVALFHDVFIPLGVFAFLGYYYRVEVDTLFVTAILTVLGFSVHDTIVVFDRIRENLRQYGKEDFESVVDKSVHQTLGRSINTSLTVLAVMAVLYFFGGASTKFFALTILVGVFFGTYSSIFIASALLVSWHNYTSRRA</sequence>
<keyword evidence="7 10" id="KW-1133">Transmembrane helix</keyword>
<evidence type="ECO:0000256" key="7">
    <source>
        <dbReference type="ARBA" id="ARBA00022989"/>
    </source>
</evidence>
<dbReference type="InterPro" id="IPR048634">
    <property type="entry name" value="SecD_SecF_C"/>
</dbReference>
<dbReference type="NCBIfam" id="TIGR00966">
    <property type="entry name" value="transloc_SecF"/>
    <property type="match status" value="1"/>
</dbReference>
<dbReference type="InterPro" id="IPR022645">
    <property type="entry name" value="SecD/SecF_bac"/>
</dbReference>
<dbReference type="GO" id="GO:0065002">
    <property type="term" value="P:intracellular protein transmembrane transport"/>
    <property type="evidence" value="ECO:0007669"/>
    <property type="project" value="UniProtKB-UniRule"/>
</dbReference>
<feature type="transmembrane region" description="Helical" evidence="10">
    <location>
        <begin position="186"/>
        <end position="207"/>
    </location>
</feature>
<comment type="function">
    <text evidence="10">Part of the Sec protein translocase complex. Interacts with the SecYEG preprotein conducting channel. SecDF uses the proton motive force (PMF) to complete protein translocation after the ATP-dependent function of SecA.</text>
</comment>
<feature type="transmembrane region" description="Helical" evidence="10">
    <location>
        <begin position="238"/>
        <end position="255"/>
    </location>
</feature>
<dbReference type="Pfam" id="PF02355">
    <property type="entry name" value="SecD_SecF_C"/>
    <property type="match status" value="1"/>
</dbReference>
<dbReference type="InterPro" id="IPR005665">
    <property type="entry name" value="SecF_bac"/>
</dbReference>
<evidence type="ECO:0000259" key="11">
    <source>
        <dbReference type="PROSITE" id="PS50156"/>
    </source>
</evidence>
<evidence type="ECO:0000256" key="9">
    <source>
        <dbReference type="ARBA" id="ARBA00023136"/>
    </source>
</evidence>
<evidence type="ECO:0000256" key="3">
    <source>
        <dbReference type="ARBA" id="ARBA00022475"/>
    </source>
</evidence>
<keyword evidence="9 10" id="KW-0472">Membrane</keyword>
<keyword evidence="6 10" id="KW-0653">Protein transport</keyword>
<dbReference type="InterPro" id="IPR022646">
    <property type="entry name" value="SecD/SecF_CS"/>
</dbReference>
<feature type="transmembrane region" description="Helical" evidence="10">
    <location>
        <begin position="12"/>
        <end position="30"/>
    </location>
</feature>
<evidence type="ECO:0000256" key="4">
    <source>
        <dbReference type="ARBA" id="ARBA00022519"/>
    </source>
</evidence>
<comment type="subcellular location">
    <subcellularLocation>
        <location evidence="1 10">Cell membrane</location>
        <topology evidence="1 10">Multi-pass membrane protein</topology>
    </subcellularLocation>
</comment>
<accession>A0A1F5WEG2</accession>
<reference evidence="12 13" key="1">
    <citation type="journal article" date="2016" name="Nat. Commun.">
        <title>Thousands of microbial genomes shed light on interconnected biogeochemical processes in an aquifer system.</title>
        <authorList>
            <person name="Anantharaman K."/>
            <person name="Brown C.T."/>
            <person name="Hug L.A."/>
            <person name="Sharon I."/>
            <person name="Castelle C.J."/>
            <person name="Probst A.J."/>
            <person name="Thomas B.C."/>
            <person name="Singh A."/>
            <person name="Wilkins M.J."/>
            <person name="Karaoz U."/>
            <person name="Brodie E.L."/>
            <person name="Williams K.H."/>
            <person name="Hubbard S.S."/>
            <person name="Banfield J.F."/>
        </authorList>
    </citation>
    <scope>NUCLEOTIDE SEQUENCE [LARGE SCALE GENOMIC DNA]</scope>
</reference>
<dbReference type="STRING" id="1798338.A3J56_00195"/>
<dbReference type="GO" id="GO:0005886">
    <property type="term" value="C:plasma membrane"/>
    <property type="evidence" value="ECO:0007669"/>
    <property type="project" value="UniProtKB-SubCell"/>
</dbReference>
<dbReference type="SUPFAM" id="SSF82866">
    <property type="entry name" value="Multidrug efflux transporter AcrB transmembrane domain"/>
    <property type="match status" value="1"/>
</dbReference>
<keyword evidence="4" id="KW-0997">Cell inner membrane</keyword>
<protein>
    <recommendedName>
        <fullName evidence="10">Protein-export membrane protein SecF</fullName>
    </recommendedName>
</protein>
<dbReference type="PRINTS" id="PR01755">
    <property type="entry name" value="SECFTRNLCASE"/>
</dbReference>
<dbReference type="GO" id="GO:0015450">
    <property type="term" value="F:protein-transporting ATPase activity"/>
    <property type="evidence" value="ECO:0007669"/>
    <property type="project" value="InterPro"/>
</dbReference>
<keyword evidence="2 10" id="KW-0813">Transport</keyword>
<dbReference type="HAMAP" id="MF_01464_B">
    <property type="entry name" value="SecF_B"/>
    <property type="match status" value="1"/>
</dbReference>
<keyword evidence="8 10" id="KW-0811">Translocation</keyword>
<evidence type="ECO:0000256" key="5">
    <source>
        <dbReference type="ARBA" id="ARBA00022692"/>
    </source>
</evidence>
<dbReference type="GO" id="GO:0043952">
    <property type="term" value="P:protein transport by the Sec complex"/>
    <property type="evidence" value="ECO:0007669"/>
    <property type="project" value="UniProtKB-UniRule"/>
</dbReference>
<evidence type="ECO:0000256" key="2">
    <source>
        <dbReference type="ARBA" id="ARBA00022448"/>
    </source>
</evidence>
<evidence type="ECO:0000256" key="1">
    <source>
        <dbReference type="ARBA" id="ARBA00004651"/>
    </source>
</evidence>
<evidence type="ECO:0000256" key="6">
    <source>
        <dbReference type="ARBA" id="ARBA00022927"/>
    </source>
</evidence>
<feature type="transmembrane region" description="Helical" evidence="10">
    <location>
        <begin position="261"/>
        <end position="286"/>
    </location>
</feature>
<dbReference type="InterPro" id="IPR000731">
    <property type="entry name" value="SSD"/>
</dbReference>
<comment type="caution">
    <text evidence="12">The sequence shown here is derived from an EMBL/GenBank/DDBJ whole genome shotgun (WGS) entry which is preliminary data.</text>
</comment>
<dbReference type="Gene3D" id="1.20.1640.10">
    <property type="entry name" value="Multidrug efflux transporter AcrB transmembrane domain"/>
    <property type="match status" value="1"/>
</dbReference>
<proteinExistence type="inferred from homology"/>
<feature type="transmembrane region" description="Helical" evidence="10">
    <location>
        <begin position="154"/>
        <end position="180"/>
    </location>
</feature>
<dbReference type="PANTHER" id="PTHR30081">
    <property type="entry name" value="PROTEIN-EXPORT MEMBRANE PROTEIN SEC"/>
    <property type="match status" value="1"/>
</dbReference>
<dbReference type="PANTHER" id="PTHR30081:SF8">
    <property type="entry name" value="PROTEIN TRANSLOCASE SUBUNIT SECF"/>
    <property type="match status" value="1"/>
</dbReference>
<dbReference type="AlphaFoldDB" id="A0A1F5WEG2"/>
<comment type="subunit">
    <text evidence="10">Forms a complex with SecD. Part of the essential Sec protein translocation apparatus which comprises SecA, SecYEG and auxiliary proteins SecDF. Other proteins may also be involved.</text>
</comment>
<dbReference type="InterPro" id="IPR022813">
    <property type="entry name" value="SecD/SecF_arch_bac"/>
</dbReference>
<keyword evidence="3 10" id="KW-1003">Cell membrane</keyword>
<dbReference type="PROSITE" id="PS50156">
    <property type="entry name" value="SSD"/>
    <property type="match status" value="1"/>
</dbReference>
<gene>
    <name evidence="10" type="primary">secF</name>
    <name evidence="12" type="ORF">A3J56_00195</name>
</gene>
<evidence type="ECO:0000313" key="12">
    <source>
        <dbReference type="EMBL" id="OGF73671.1"/>
    </source>
</evidence>